<feature type="transmembrane region" description="Helical" evidence="6">
    <location>
        <begin position="218"/>
        <end position="239"/>
    </location>
</feature>
<name>A0ABP7BBU2_9MICO</name>
<keyword evidence="4 6" id="KW-1133">Transmembrane helix</keyword>
<protein>
    <submittedName>
        <fullName evidence="7">L-lysine exporter</fullName>
    </submittedName>
</protein>
<keyword evidence="8" id="KW-1185">Reference proteome</keyword>
<feature type="transmembrane region" description="Helical" evidence="6">
    <location>
        <begin position="183"/>
        <end position="206"/>
    </location>
</feature>
<evidence type="ECO:0000256" key="4">
    <source>
        <dbReference type="ARBA" id="ARBA00022989"/>
    </source>
</evidence>
<organism evidence="7 8">
    <name type="scientific">Microbacterium marinilacus</name>
    <dbReference type="NCBI Taxonomy" id="415209"/>
    <lineage>
        <taxon>Bacteria</taxon>
        <taxon>Bacillati</taxon>
        <taxon>Actinomycetota</taxon>
        <taxon>Actinomycetes</taxon>
        <taxon>Micrococcales</taxon>
        <taxon>Microbacteriaceae</taxon>
        <taxon>Microbacterium</taxon>
    </lineage>
</organism>
<keyword evidence="3 6" id="KW-0812">Transmembrane</keyword>
<gene>
    <name evidence="7" type="primary">lysE</name>
    <name evidence="7" type="ORF">GCM10022202_12860</name>
</gene>
<keyword evidence="2" id="KW-1003">Cell membrane</keyword>
<feature type="transmembrane region" description="Helical" evidence="6">
    <location>
        <begin position="44"/>
        <end position="69"/>
    </location>
</feature>
<dbReference type="PANTHER" id="PTHR30086">
    <property type="entry name" value="ARGININE EXPORTER PROTEIN ARGO"/>
    <property type="match status" value="1"/>
</dbReference>
<comment type="subcellular location">
    <subcellularLocation>
        <location evidence="1">Cell membrane</location>
        <topology evidence="1">Multi-pass membrane protein</topology>
    </subcellularLocation>
</comment>
<evidence type="ECO:0000313" key="8">
    <source>
        <dbReference type="Proteomes" id="UP001410795"/>
    </source>
</evidence>
<keyword evidence="5 6" id="KW-0472">Membrane</keyword>
<dbReference type="RefSeq" id="WP_308122708.1">
    <property type="nucleotide sequence ID" value="NZ_BAAAYV010000005.1"/>
</dbReference>
<evidence type="ECO:0000256" key="3">
    <source>
        <dbReference type="ARBA" id="ARBA00022692"/>
    </source>
</evidence>
<dbReference type="InterPro" id="IPR001123">
    <property type="entry name" value="LeuE-type"/>
</dbReference>
<evidence type="ECO:0000256" key="6">
    <source>
        <dbReference type="SAM" id="Phobius"/>
    </source>
</evidence>
<dbReference type="EMBL" id="BAAAYV010000005">
    <property type="protein sequence ID" value="GAA3654214.1"/>
    <property type="molecule type" value="Genomic_DNA"/>
</dbReference>
<evidence type="ECO:0000256" key="5">
    <source>
        <dbReference type="ARBA" id="ARBA00023136"/>
    </source>
</evidence>
<evidence type="ECO:0000256" key="1">
    <source>
        <dbReference type="ARBA" id="ARBA00004651"/>
    </source>
</evidence>
<feature type="transmembrane region" description="Helical" evidence="6">
    <location>
        <begin position="145"/>
        <end position="163"/>
    </location>
</feature>
<reference evidence="8" key="1">
    <citation type="journal article" date="2019" name="Int. J. Syst. Evol. Microbiol.">
        <title>The Global Catalogue of Microorganisms (GCM) 10K type strain sequencing project: providing services to taxonomists for standard genome sequencing and annotation.</title>
        <authorList>
            <consortium name="The Broad Institute Genomics Platform"/>
            <consortium name="The Broad Institute Genome Sequencing Center for Infectious Disease"/>
            <person name="Wu L."/>
            <person name="Ma J."/>
        </authorList>
    </citation>
    <scope>NUCLEOTIDE SEQUENCE [LARGE SCALE GENOMIC DNA]</scope>
    <source>
        <strain evidence="8">JCM 16546</strain>
    </source>
</reference>
<accession>A0ABP7BBU2</accession>
<dbReference type="PANTHER" id="PTHR30086:SF20">
    <property type="entry name" value="ARGININE EXPORTER PROTEIN ARGO-RELATED"/>
    <property type="match status" value="1"/>
</dbReference>
<comment type="caution">
    <text evidence="7">The sequence shown here is derived from an EMBL/GenBank/DDBJ whole genome shotgun (WGS) entry which is preliminary data.</text>
</comment>
<evidence type="ECO:0000313" key="7">
    <source>
        <dbReference type="EMBL" id="GAA3654214.1"/>
    </source>
</evidence>
<dbReference type="Proteomes" id="UP001410795">
    <property type="component" value="Unassembled WGS sequence"/>
</dbReference>
<dbReference type="Pfam" id="PF01810">
    <property type="entry name" value="LysE"/>
    <property type="match status" value="1"/>
</dbReference>
<proteinExistence type="predicted"/>
<sequence>MLTTLAPYLTAGLAGLGLCLSLIIAPGAQNIFLLRMGVQRRHVVALAVTCLVSDALLITAGVAGFGVVVEHLPWLFELVRWGGVAFLTAYALSAAWRAVRPKPEAIRIEEPAAPMPGAGTVTDKAVDHRGGTATLTRPVRVATPTATLLPAILSCLAITWLNPHSYLDTVFLLGSVSAGYGDLRWAFGAGAIVGSAIWFALMTLAARFAARWLSSPRAWRVLDAFIAVAMLALACGLAVA</sequence>
<feature type="transmembrane region" description="Helical" evidence="6">
    <location>
        <begin position="81"/>
        <end position="99"/>
    </location>
</feature>
<evidence type="ECO:0000256" key="2">
    <source>
        <dbReference type="ARBA" id="ARBA00022475"/>
    </source>
</evidence>
<feature type="transmembrane region" description="Helical" evidence="6">
    <location>
        <begin position="6"/>
        <end position="32"/>
    </location>
</feature>